<evidence type="ECO:0000313" key="2">
    <source>
        <dbReference type="EMBL" id="PZF71251.1"/>
    </source>
</evidence>
<feature type="chain" id="PRO_5016124951" evidence="1">
    <location>
        <begin position="20"/>
        <end position="204"/>
    </location>
</feature>
<accession>A0A2W2A7M5</accession>
<gene>
    <name evidence="2" type="ORF">DN068_18305</name>
</gene>
<sequence length="204" mass="23617">MRKYLLLLVAALFLSKCFAQPYILKKIAPGHYMGTVHNNDGVNRLDTLTVELKKHNRCVFRGDYFESHWHMTGVWKMKNDTLILVNDYPAEKPIPVKVLPHRQVGNPYLPDIIDKKGKLINDFWIDGAIDSTNEPIMYTIQDTAARIRIVSGFGHSASSWFRPPKDGGYQIMVALDISLKNYNEWFRAVYFLVRKDSIEWVKTD</sequence>
<dbReference type="EMBL" id="QKTW01000025">
    <property type="protein sequence ID" value="PZF71251.1"/>
    <property type="molecule type" value="Genomic_DNA"/>
</dbReference>
<name>A0A2W2A7M5_9BACT</name>
<comment type="caution">
    <text evidence="2">The sequence shown here is derived from an EMBL/GenBank/DDBJ whole genome shotgun (WGS) entry which is preliminary data.</text>
</comment>
<keyword evidence="3" id="KW-1185">Reference proteome</keyword>
<organism evidence="2 3">
    <name type="scientific">Taibaiella soli</name>
    <dbReference type="NCBI Taxonomy" id="1649169"/>
    <lineage>
        <taxon>Bacteria</taxon>
        <taxon>Pseudomonadati</taxon>
        <taxon>Bacteroidota</taxon>
        <taxon>Chitinophagia</taxon>
        <taxon>Chitinophagales</taxon>
        <taxon>Chitinophagaceae</taxon>
        <taxon>Taibaiella</taxon>
    </lineage>
</organism>
<dbReference type="Proteomes" id="UP000248745">
    <property type="component" value="Unassembled WGS sequence"/>
</dbReference>
<dbReference type="AlphaFoldDB" id="A0A2W2A7M5"/>
<evidence type="ECO:0000256" key="1">
    <source>
        <dbReference type="SAM" id="SignalP"/>
    </source>
</evidence>
<protein>
    <submittedName>
        <fullName evidence="2">Uncharacterized protein</fullName>
    </submittedName>
</protein>
<evidence type="ECO:0000313" key="3">
    <source>
        <dbReference type="Proteomes" id="UP000248745"/>
    </source>
</evidence>
<feature type="signal peptide" evidence="1">
    <location>
        <begin position="1"/>
        <end position="19"/>
    </location>
</feature>
<dbReference type="RefSeq" id="WP_111000396.1">
    <property type="nucleotide sequence ID" value="NZ_QKTW01000025.1"/>
</dbReference>
<reference evidence="2 3" key="1">
    <citation type="submission" date="2018-06" db="EMBL/GenBank/DDBJ databases">
        <title>Mucibacter soli gen. nov., sp. nov., a new member of the family Chitinophagaceae producing mucin.</title>
        <authorList>
            <person name="Kim M.-K."/>
            <person name="Park S."/>
            <person name="Kim T.-S."/>
            <person name="Joung Y."/>
            <person name="Han J.-H."/>
            <person name="Kim S.B."/>
        </authorList>
    </citation>
    <scope>NUCLEOTIDE SEQUENCE [LARGE SCALE GENOMIC DNA]</scope>
    <source>
        <strain evidence="2 3">R1-15</strain>
    </source>
</reference>
<keyword evidence="1" id="KW-0732">Signal</keyword>
<proteinExistence type="predicted"/>